<reference evidence="2 3" key="1">
    <citation type="journal article" date="2008" name="ISME J.">
        <title>Comparative genomics of two ecotypes of the marine planktonic copiotroph Alteromonas macleodii suggests alternative lifestyles associated with different kinds of particulate organic matter.</title>
        <authorList>
            <person name="Ivars-Martinez E."/>
            <person name="Martin-Cuadrado A.B."/>
            <person name="D'Auria G."/>
            <person name="Mira A."/>
            <person name="Ferriera S."/>
            <person name="Johnson J."/>
            <person name="Friedman R."/>
            <person name="Rodriguez-Valera F."/>
        </authorList>
    </citation>
    <scope>NUCLEOTIDE SEQUENCE [LARGE SCALE GENOMIC DNA]</scope>
    <source>
        <strain evidence="3">DSM 17117 / CIP 110805 / LMG 28347 / Deep ecotype</strain>
    </source>
</reference>
<keyword evidence="1" id="KW-0812">Transmembrane</keyword>
<protein>
    <submittedName>
        <fullName evidence="2">Uncharacterized protein</fullName>
    </submittedName>
</protein>
<evidence type="ECO:0000313" key="3">
    <source>
        <dbReference type="Proteomes" id="UP000001870"/>
    </source>
</evidence>
<gene>
    <name evidence="2" type="ordered locus">MADE_1010230</name>
</gene>
<dbReference type="AlphaFoldDB" id="F2G2A4"/>
<proteinExistence type="predicted"/>
<evidence type="ECO:0000313" key="2">
    <source>
        <dbReference type="EMBL" id="AEA98184.2"/>
    </source>
</evidence>
<evidence type="ECO:0000256" key="1">
    <source>
        <dbReference type="SAM" id="Phobius"/>
    </source>
</evidence>
<keyword evidence="1" id="KW-0472">Membrane</keyword>
<keyword evidence="1" id="KW-1133">Transmembrane helix</keyword>
<dbReference type="KEGG" id="amc:MADE_1010230"/>
<dbReference type="Proteomes" id="UP000001870">
    <property type="component" value="Chromosome"/>
</dbReference>
<feature type="transmembrane region" description="Helical" evidence="1">
    <location>
        <begin position="6"/>
        <end position="30"/>
    </location>
</feature>
<sequence length="54" mass="6014">MSLYSDVLLAVAVITYRLLCVAAALAFTLVRERFAYSSTFNLKALRLFDLGVIN</sequence>
<organism evidence="2 3">
    <name type="scientific">Alteromonas mediterranea (strain DSM 17117 / CIP 110805 / LMG 28347 / Deep ecotype)</name>
    <dbReference type="NCBI Taxonomy" id="1774373"/>
    <lineage>
        <taxon>Bacteria</taxon>
        <taxon>Pseudomonadati</taxon>
        <taxon>Pseudomonadota</taxon>
        <taxon>Gammaproteobacteria</taxon>
        <taxon>Alteromonadales</taxon>
        <taxon>Alteromonadaceae</taxon>
        <taxon>Alteromonas/Salinimonas group</taxon>
        <taxon>Alteromonas</taxon>
    </lineage>
</organism>
<keyword evidence="3" id="KW-1185">Reference proteome</keyword>
<reference evidence="2 3" key="2">
    <citation type="journal article" date="2015" name="Antonie Van Leeuwenhoek">
        <title>Ecophysiological diversity of a novel member of the genus Alteromonas, and description of Alteromonas mediterranea sp. nov.</title>
        <authorList>
            <person name="Ivanova E.P."/>
            <person name="Lopez-Perez M."/>
            <person name="Zabalos M."/>
            <person name="Nguyen S.H."/>
            <person name="Webb H.K."/>
            <person name="Ryan J."/>
            <person name="Lagutin K."/>
            <person name="Vyssotski M."/>
            <person name="Crawford R.J."/>
            <person name="Rodriguez-Valera F."/>
        </authorList>
    </citation>
    <scope>NUCLEOTIDE SEQUENCE [LARGE SCALE GENOMIC DNA]</scope>
    <source>
        <strain evidence="3">DSM 17117 / CIP 110805 / LMG 28347 / Deep ecotype</strain>
    </source>
</reference>
<dbReference type="HOGENOM" id="CLU_3076061_0_0_6"/>
<dbReference type="EMBL" id="CP001103">
    <property type="protein sequence ID" value="AEA98184.2"/>
    <property type="molecule type" value="Genomic_DNA"/>
</dbReference>
<accession>F2G2A4</accession>
<name>F2G2A4_ALTMD</name>